<dbReference type="Pfam" id="PF01292">
    <property type="entry name" value="Ni_hydr_CYTB"/>
    <property type="match status" value="1"/>
</dbReference>
<keyword evidence="9" id="KW-0408">Iron</keyword>
<keyword evidence="10 12" id="KW-0472">Membrane</keyword>
<evidence type="ECO:0000256" key="5">
    <source>
        <dbReference type="ARBA" id="ARBA00022692"/>
    </source>
</evidence>
<keyword evidence="2" id="KW-0813">Transport</keyword>
<dbReference type="GO" id="GO:0046872">
    <property type="term" value="F:metal ion binding"/>
    <property type="evidence" value="ECO:0007669"/>
    <property type="project" value="UniProtKB-KW"/>
</dbReference>
<evidence type="ECO:0000256" key="6">
    <source>
        <dbReference type="ARBA" id="ARBA00022723"/>
    </source>
</evidence>
<dbReference type="PANTHER" id="PTHR30529">
    <property type="entry name" value="CYTOCHROME B561"/>
    <property type="match status" value="1"/>
</dbReference>
<accession>A0A3B0SCR9</accession>
<dbReference type="Gene3D" id="1.20.950.20">
    <property type="entry name" value="Transmembrane di-heme cytochromes, Chain C"/>
    <property type="match status" value="1"/>
</dbReference>
<dbReference type="GO" id="GO:0009055">
    <property type="term" value="F:electron transfer activity"/>
    <property type="evidence" value="ECO:0007669"/>
    <property type="project" value="InterPro"/>
</dbReference>
<keyword evidence="3" id="KW-1003">Cell membrane</keyword>
<dbReference type="InterPro" id="IPR011577">
    <property type="entry name" value="Cyt_b561_bac/Ni-Hgenase"/>
</dbReference>
<organism evidence="14">
    <name type="scientific">hydrothermal vent metagenome</name>
    <dbReference type="NCBI Taxonomy" id="652676"/>
    <lineage>
        <taxon>unclassified sequences</taxon>
        <taxon>metagenomes</taxon>
        <taxon>ecological metagenomes</taxon>
    </lineage>
</organism>
<evidence type="ECO:0000259" key="13">
    <source>
        <dbReference type="SMART" id="SM00867"/>
    </source>
</evidence>
<feature type="transmembrane region" description="Helical" evidence="12">
    <location>
        <begin position="54"/>
        <end position="77"/>
    </location>
</feature>
<dbReference type="SUPFAM" id="SSF101874">
    <property type="entry name" value="YceI-like"/>
    <property type="match status" value="1"/>
</dbReference>
<keyword evidence="7" id="KW-0249">Electron transport</keyword>
<dbReference type="Gene3D" id="2.40.128.110">
    <property type="entry name" value="Lipid/polyisoprenoid-binding, YceI-like"/>
    <property type="match status" value="1"/>
</dbReference>
<evidence type="ECO:0000256" key="4">
    <source>
        <dbReference type="ARBA" id="ARBA00022617"/>
    </source>
</evidence>
<name>A0A3B0SCR9_9ZZZZ</name>
<evidence type="ECO:0000256" key="10">
    <source>
        <dbReference type="ARBA" id="ARBA00023136"/>
    </source>
</evidence>
<feature type="transmembrane region" description="Helical" evidence="12">
    <location>
        <begin position="155"/>
        <end position="177"/>
    </location>
</feature>
<protein>
    <submittedName>
        <fullName evidence="14">Cytochrome b561</fullName>
    </submittedName>
</protein>
<reference evidence="14" key="1">
    <citation type="submission" date="2018-06" db="EMBL/GenBank/DDBJ databases">
        <authorList>
            <person name="Zhirakovskaya E."/>
        </authorList>
    </citation>
    <scope>NUCLEOTIDE SEQUENCE</scope>
</reference>
<dbReference type="AlphaFoldDB" id="A0A3B0SCR9"/>
<dbReference type="GO" id="GO:0020037">
    <property type="term" value="F:heme binding"/>
    <property type="evidence" value="ECO:0007669"/>
    <property type="project" value="TreeGrafter"/>
</dbReference>
<evidence type="ECO:0000256" key="7">
    <source>
        <dbReference type="ARBA" id="ARBA00022982"/>
    </source>
</evidence>
<comment type="similarity">
    <text evidence="11">Belongs to the cytochrome b561 family.</text>
</comment>
<evidence type="ECO:0000256" key="2">
    <source>
        <dbReference type="ARBA" id="ARBA00022448"/>
    </source>
</evidence>
<dbReference type="InterPro" id="IPR036761">
    <property type="entry name" value="TTHA0802/YceI-like_sf"/>
</dbReference>
<proteinExistence type="inferred from homology"/>
<dbReference type="InterPro" id="IPR016174">
    <property type="entry name" value="Di-haem_cyt_TM"/>
</dbReference>
<dbReference type="InterPro" id="IPR007372">
    <property type="entry name" value="Lipid/polyisoprenoid-bd_YceI"/>
</dbReference>
<dbReference type="PANTHER" id="PTHR30529:SF7">
    <property type="entry name" value="CYTOCHROME B561 BACTERIAL_NI-HYDROGENASE DOMAIN-CONTAINING PROTEIN"/>
    <property type="match status" value="1"/>
</dbReference>
<evidence type="ECO:0000256" key="9">
    <source>
        <dbReference type="ARBA" id="ARBA00023004"/>
    </source>
</evidence>
<feature type="transmembrane region" description="Helical" evidence="12">
    <location>
        <begin position="16"/>
        <end position="34"/>
    </location>
</feature>
<dbReference type="GO" id="GO:0005886">
    <property type="term" value="C:plasma membrane"/>
    <property type="evidence" value="ECO:0007669"/>
    <property type="project" value="UniProtKB-SubCell"/>
</dbReference>
<dbReference type="SMART" id="SM00867">
    <property type="entry name" value="YceI"/>
    <property type="match status" value="1"/>
</dbReference>
<dbReference type="GO" id="GO:0022904">
    <property type="term" value="P:respiratory electron transport chain"/>
    <property type="evidence" value="ECO:0007669"/>
    <property type="project" value="InterPro"/>
</dbReference>
<keyword evidence="6" id="KW-0479">Metal-binding</keyword>
<evidence type="ECO:0000256" key="11">
    <source>
        <dbReference type="ARBA" id="ARBA00037975"/>
    </source>
</evidence>
<feature type="domain" description="Lipid/polyisoprenoid-binding YceI-like" evidence="13">
    <location>
        <begin position="252"/>
        <end position="407"/>
    </location>
</feature>
<evidence type="ECO:0000256" key="1">
    <source>
        <dbReference type="ARBA" id="ARBA00004651"/>
    </source>
</evidence>
<evidence type="ECO:0000256" key="12">
    <source>
        <dbReference type="SAM" id="Phobius"/>
    </source>
</evidence>
<keyword evidence="4" id="KW-0349">Heme</keyword>
<comment type="subcellular location">
    <subcellularLocation>
        <location evidence="1">Cell membrane</location>
        <topology evidence="1">Multi-pass membrane protein</topology>
    </subcellularLocation>
</comment>
<gene>
    <name evidence="14" type="ORF">MNBD_ALPHA07-572</name>
</gene>
<keyword evidence="8 12" id="KW-1133">Transmembrane helix</keyword>
<dbReference type="InterPro" id="IPR052168">
    <property type="entry name" value="Cytochrome_b561_oxidase"/>
</dbReference>
<sequence>MALGNSPVSYGSVAKWFHWLMVLLILVMIPVGIITSNMAETLRDPSNVPDQASVALTVTLFSVHKTLGVSLFFLALARIIWAMTQPKPGLLNGNERAEAWLAETVHWMLYGALVLVPLSGWIYHAATTGFAPIWWPFGQGLPFVPKSHAVADVAYALHYILQWILIAAIALHVAGALKHHVIDHDATLRRMLPGHCAALPTSAQPGHARPAITAVAFLMGLVGGVFLLGWSPRLQNDAPTASTEALAQVESDWQVQNGALWITIKQLGSDITGQFDDWTADISYDEKPDSEGKYGSVSITVNLVSLNLGSVTSQVMGAGYFDVKTYPVAVYDADIIALGGGQIAHGSLTIRDQSVPLDIPFELQITGGEAIARGQATVDRRDFGMGLGVAASSLGFEVTIGFELMAKRAQ</sequence>
<dbReference type="Pfam" id="PF04264">
    <property type="entry name" value="YceI"/>
    <property type="match status" value="1"/>
</dbReference>
<keyword evidence="5 12" id="KW-0812">Transmembrane</keyword>
<evidence type="ECO:0000256" key="3">
    <source>
        <dbReference type="ARBA" id="ARBA00022475"/>
    </source>
</evidence>
<feature type="transmembrane region" description="Helical" evidence="12">
    <location>
        <begin position="107"/>
        <end position="135"/>
    </location>
</feature>
<dbReference type="SUPFAM" id="SSF81342">
    <property type="entry name" value="Transmembrane di-heme cytochromes"/>
    <property type="match status" value="1"/>
</dbReference>
<evidence type="ECO:0000313" key="14">
    <source>
        <dbReference type="EMBL" id="VAV98686.1"/>
    </source>
</evidence>
<feature type="transmembrane region" description="Helical" evidence="12">
    <location>
        <begin position="211"/>
        <end position="230"/>
    </location>
</feature>
<dbReference type="EMBL" id="UOEG01000182">
    <property type="protein sequence ID" value="VAV98686.1"/>
    <property type="molecule type" value="Genomic_DNA"/>
</dbReference>
<evidence type="ECO:0000256" key="8">
    <source>
        <dbReference type="ARBA" id="ARBA00022989"/>
    </source>
</evidence>